<dbReference type="GO" id="GO:0004665">
    <property type="term" value="F:prephenate dehydrogenase (NADP+) activity"/>
    <property type="evidence" value="ECO:0007669"/>
    <property type="project" value="InterPro"/>
</dbReference>
<dbReference type="SUPFAM" id="SSF51735">
    <property type="entry name" value="NAD(P)-binding Rossmann-fold domains"/>
    <property type="match status" value="1"/>
</dbReference>
<dbReference type="GO" id="GO:0008977">
    <property type="term" value="F:prephenate dehydrogenase (NAD+) activity"/>
    <property type="evidence" value="ECO:0007669"/>
    <property type="project" value="InterPro"/>
</dbReference>
<dbReference type="InterPro" id="IPR046826">
    <property type="entry name" value="PDH_N"/>
</dbReference>
<dbReference type="Gene3D" id="3.40.50.720">
    <property type="entry name" value="NAD(P)-binding Rossmann-like Domain"/>
    <property type="match status" value="1"/>
</dbReference>
<evidence type="ECO:0000256" key="2">
    <source>
        <dbReference type="ARBA" id="ARBA00023002"/>
    </source>
</evidence>
<comment type="caution">
    <text evidence="4">The sequence shown here is derived from an EMBL/GenBank/DDBJ whole genome shotgun (WGS) entry which is preliminary data.</text>
</comment>
<dbReference type="PROSITE" id="PS51176">
    <property type="entry name" value="PDH_ADH"/>
    <property type="match status" value="1"/>
</dbReference>
<dbReference type="GO" id="GO:0006571">
    <property type="term" value="P:tyrosine biosynthetic process"/>
    <property type="evidence" value="ECO:0007669"/>
    <property type="project" value="InterPro"/>
</dbReference>
<dbReference type="PANTHER" id="PTHR21363:SF0">
    <property type="entry name" value="PREPHENATE DEHYDROGENASE [NADP(+)]"/>
    <property type="match status" value="1"/>
</dbReference>
<evidence type="ECO:0000256" key="1">
    <source>
        <dbReference type="ARBA" id="ARBA00007964"/>
    </source>
</evidence>
<name>A0A7C4KI71_9CHLR</name>
<accession>A0A7C4KI71</accession>
<reference evidence="4" key="1">
    <citation type="journal article" date="2020" name="mSystems">
        <title>Genome- and Community-Level Interaction Insights into Carbon Utilization and Element Cycling Functions of Hydrothermarchaeota in Hydrothermal Sediment.</title>
        <authorList>
            <person name="Zhou Z."/>
            <person name="Liu Y."/>
            <person name="Xu W."/>
            <person name="Pan J."/>
            <person name="Luo Z.H."/>
            <person name="Li M."/>
        </authorList>
    </citation>
    <scope>NUCLEOTIDE SEQUENCE [LARGE SCALE GENOMIC DNA]</scope>
    <source>
        <strain evidence="4">SpSt-573</strain>
    </source>
</reference>
<feature type="domain" description="Prephenate/arogenate dehydrogenase" evidence="3">
    <location>
        <begin position="33"/>
        <end position="328"/>
    </location>
</feature>
<dbReference type="InterPro" id="IPR008927">
    <property type="entry name" value="6-PGluconate_DH-like_C_sf"/>
</dbReference>
<dbReference type="EMBL" id="DSYK01000466">
    <property type="protein sequence ID" value="HGS22118.1"/>
    <property type="molecule type" value="Genomic_DNA"/>
</dbReference>
<dbReference type="GO" id="GO:0070403">
    <property type="term" value="F:NAD+ binding"/>
    <property type="evidence" value="ECO:0007669"/>
    <property type="project" value="InterPro"/>
</dbReference>
<dbReference type="AlphaFoldDB" id="A0A7C4KI71"/>
<keyword evidence="2" id="KW-0560">Oxidoreductase</keyword>
<evidence type="ECO:0000313" key="4">
    <source>
        <dbReference type="EMBL" id="HGS22118.1"/>
    </source>
</evidence>
<dbReference type="InterPro" id="IPR050812">
    <property type="entry name" value="Preph/Arog_dehydrog"/>
</dbReference>
<comment type="similarity">
    <text evidence="1">Belongs to the prephenate/arogenate dehydrogenase family.</text>
</comment>
<evidence type="ECO:0000259" key="3">
    <source>
        <dbReference type="PROSITE" id="PS51176"/>
    </source>
</evidence>
<dbReference type="Pfam" id="PF02153">
    <property type="entry name" value="PDH_N"/>
    <property type="match status" value="1"/>
</dbReference>
<dbReference type="SUPFAM" id="SSF48179">
    <property type="entry name" value="6-phosphogluconate dehydrogenase C-terminal domain-like"/>
    <property type="match status" value="1"/>
</dbReference>
<protein>
    <submittedName>
        <fullName evidence="4">Prephenate dehydrogenase</fullName>
    </submittedName>
</protein>
<proteinExistence type="inferred from homology"/>
<gene>
    <name evidence="4" type="ORF">ENT37_09640</name>
</gene>
<dbReference type="Gene3D" id="1.10.3660.10">
    <property type="entry name" value="6-phosphogluconate dehydrogenase C-terminal like domain"/>
    <property type="match status" value="1"/>
</dbReference>
<dbReference type="InterPro" id="IPR036291">
    <property type="entry name" value="NAD(P)-bd_dom_sf"/>
</dbReference>
<dbReference type="InterPro" id="IPR003099">
    <property type="entry name" value="Prephen_DH"/>
</dbReference>
<dbReference type="PANTHER" id="PTHR21363">
    <property type="entry name" value="PREPHENATE DEHYDROGENASE"/>
    <property type="match status" value="1"/>
</dbReference>
<sequence length="364" mass="39136">MPPSPRGYWYLAGLVVTFKRALQLNGRRSEMTVQISILGLGQVGSSIGLALAAARDQITRVGNDREAEVLKQAQKLNVVDRIAPTLPDAVGGADVVILALPVDEVRSTLQTIAPHLKPGVVVLDTSPATVQATCWAQELLTSPECYFLTFTPAANARYLGELDQGPTSAHADLFKDNIIMITSAPGVDESAVQLAENLARLIGSTPIFSDPYEVDGLLSASHVLPGLIAAALVNVTAGMPGWNDGRKIANARFARIADLAAYPGGGKKPGEEALQNRENTLRALDNLIGELYEIREALASGNETAFHERLERARQLHAAWFRQRTSGTWEEGAQGASLPSFGETLGRLFGIRPKGDQEKRNSNR</sequence>
<organism evidence="4">
    <name type="scientific">Anaerolinea thermolimosa</name>
    <dbReference type="NCBI Taxonomy" id="229919"/>
    <lineage>
        <taxon>Bacteria</taxon>
        <taxon>Bacillati</taxon>
        <taxon>Chloroflexota</taxon>
        <taxon>Anaerolineae</taxon>
        <taxon>Anaerolineales</taxon>
        <taxon>Anaerolineaceae</taxon>
        <taxon>Anaerolinea</taxon>
    </lineage>
</organism>